<feature type="transmembrane region" description="Helical" evidence="6">
    <location>
        <begin position="223"/>
        <end position="243"/>
    </location>
</feature>
<dbReference type="RefSeq" id="WP_378244571.1">
    <property type="nucleotide sequence ID" value="NZ_JBHSKF010000002.1"/>
</dbReference>
<evidence type="ECO:0000313" key="8">
    <source>
        <dbReference type="EMBL" id="MFC5286543.1"/>
    </source>
</evidence>
<dbReference type="InterPro" id="IPR000412">
    <property type="entry name" value="ABC_2_transport"/>
</dbReference>
<feature type="transmembrane region" description="Helical" evidence="6">
    <location>
        <begin position="31"/>
        <end position="49"/>
    </location>
</feature>
<dbReference type="Proteomes" id="UP001596157">
    <property type="component" value="Unassembled WGS sequence"/>
</dbReference>
<dbReference type="PANTHER" id="PTHR43229">
    <property type="entry name" value="NODULATION PROTEIN J"/>
    <property type="match status" value="1"/>
</dbReference>
<accession>A0ABW0EJQ9</accession>
<sequence>MLVENRHRIGSMIRLNTTLLLREPGPVASRLIMPLVLIGVLHPLYVAALSGAGEGAGTTQIVSGMLVMFSMFALSIVGSAILTERSWKTWDRLRATPSASWELLVGKAIPALGVLVLQQVVVLTYGYVLFGLSIESLGLLTIAVATWVVTLLCVGMMLGALARSHSELAVYYDIGGIILTTLGGALVPLSLMPGWAQTLAPLSPGYWAMDSYRSALSGDVGSLLQNSVVLLALAAVSGAIASWRITRGWGRNKLL</sequence>
<dbReference type="PANTHER" id="PTHR43229:SF6">
    <property type="entry name" value="ABC-TYPE MULTIDRUG TRANSPORT SYSTEM, PERMEASE COMPONENT"/>
    <property type="match status" value="1"/>
</dbReference>
<evidence type="ECO:0000256" key="3">
    <source>
        <dbReference type="ARBA" id="ARBA00022989"/>
    </source>
</evidence>
<evidence type="ECO:0000256" key="1">
    <source>
        <dbReference type="ARBA" id="ARBA00004141"/>
    </source>
</evidence>
<dbReference type="PROSITE" id="PS51012">
    <property type="entry name" value="ABC_TM2"/>
    <property type="match status" value="1"/>
</dbReference>
<evidence type="ECO:0000259" key="7">
    <source>
        <dbReference type="PROSITE" id="PS51012"/>
    </source>
</evidence>
<dbReference type="Pfam" id="PF01061">
    <property type="entry name" value="ABC2_membrane"/>
    <property type="match status" value="1"/>
</dbReference>
<dbReference type="InterPro" id="IPR013525">
    <property type="entry name" value="ABC2_TM"/>
</dbReference>
<protein>
    <recommendedName>
        <fullName evidence="6">Transport permease protein</fullName>
    </recommendedName>
</protein>
<keyword evidence="5" id="KW-0046">Antibiotic resistance</keyword>
<comment type="caution">
    <text evidence="8">The sequence shown here is derived from an EMBL/GenBank/DDBJ whole genome shotgun (WGS) entry which is preliminary data.</text>
</comment>
<comment type="subcellular location">
    <subcellularLocation>
        <location evidence="6">Cell membrane</location>
        <topology evidence="6">Multi-pass membrane protein</topology>
    </subcellularLocation>
    <subcellularLocation>
        <location evidence="1">Membrane</location>
        <topology evidence="1">Multi-pass membrane protein</topology>
    </subcellularLocation>
</comment>
<feature type="domain" description="ABC transmembrane type-2" evidence="7">
    <location>
        <begin position="25"/>
        <end position="248"/>
    </location>
</feature>
<keyword evidence="4 6" id="KW-0472">Membrane</keyword>
<feature type="transmembrane region" description="Helical" evidence="6">
    <location>
        <begin position="61"/>
        <end position="83"/>
    </location>
</feature>
<evidence type="ECO:0000256" key="4">
    <source>
        <dbReference type="ARBA" id="ARBA00023136"/>
    </source>
</evidence>
<keyword evidence="6" id="KW-1003">Cell membrane</keyword>
<comment type="similarity">
    <text evidence="6">Belongs to the ABC-2 integral membrane protein family.</text>
</comment>
<name>A0ABW0EJQ9_9PSEU</name>
<dbReference type="InterPro" id="IPR051784">
    <property type="entry name" value="Nod_factor_ABC_transporter"/>
</dbReference>
<organism evidence="8 9">
    <name type="scientific">Actinokineospora guangxiensis</name>
    <dbReference type="NCBI Taxonomy" id="1490288"/>
    <lineage>
        <taxon>Bacteria</taxon>
        <taxon>Bacillati</taxon>
        <taxon>Actinomycetota</taxon>
        <taxon>Actinomycetes</taxon>
        <taxon>Pseudonocardiales</taxon>
        <taxon>Pseudonocardiaceae</taxon>
        <taxon>Actinokineospora</taxon>
    </lineage>
</organism>
<evidence type="ECO:0000256" key="6">
    <source>
        <dbReference type="RuleBase" id="RU361157"/>
    </source>
</evidence>
<feature type="transmembrane region" description="Helical" evidence="6">
    <location>
        <begin position="136"/>
        <end position="158"/>
    </location>
</feature>
<keyword evidence="3 6" id="KW-1133">Transmembrane helix</keyword>
<keyword evidence="6" id="KW-0813">Transport</keyword>
<gene>
    <name evidence="8" type="ORF">ACFPM7_05720</name>
</gene>
<evidence type="ECO:0000256" key="5">
    <source>
        <dbReference type="ARBA" id="ARBA00023251"/>
    </source>
</evidence>
<keyword evidence="9" id="KW-1185">Reference proteome</keyword>
<keyword evidence="2 6" id="KW-0812">Transmembrane</keyword>
<evidence type="ECO:0000256" key="2">
    <source>
        <dbReference type="ARBA" id="ARBA00022692"/>
    </source>
</evidence>
<evidence type="ECO:0000313" key="9">
    <source>
        <dbReference type="Proteomes" id="UP001596157"/>
    </source>
</evidence>
<dbReference type="PIRSF" id="PIRSF006648">
    <property type="entry name" value="DrrB"/>
    <property type="match status" value="1"/>
</dbReference>
<dbReference type="EMBL" id="JBHSKF010000002">
    <property type="protein sequence ID" value="MFC5286543.1"/>
    <property type="molecule type" value="Genomic_DNA"/>
</dbReference>
<proteinExistence type="inferred from homology"/>
<reference evidence="9" key="1">
    <citation type="journal article" date="2019" name="Int. J. Syst. Evol. Microbiol.">
        <title>The Global Catalogue of Microorganisms (GCM) 10K type strain sequencing project: providing services to taxonomists for standard genome sequencing and annotation.</title>
        <authorList>
            <consortium name="The Broad Institute Genomics Platform"/>
            <consortium name="The Broad Institute Genome Sequencing Center for Infectious Disease"/>
            <person name="Wu L."/>
            <person name="Ma J."/>
        </authorList>
    </citation>
    <scope>NUCLEOTIDE SEQUENCE [LARGE SCALE GENOMIC DNA]</scope>
    <source>
        <strain evidence="9">CCUG 59778</strain>
    </source>
</reference>
<feature type="transmembrane region" description="Helical" evidence="6">
    <location>
        <begin position="104"/>
        <end position="130"/>
    </location>
</feature>
<feature type="transmembrane region" description="Helical" evidence="6">
    <location>
        <begin position="170"/>
        <end position="191"/>
    </location>
</feature>
<dbReference type="InterPro" id="IPR047817">
    <property type="entry name" value="ABC2_TM_bact-type"/>
</dbReference>